<dbReference type="AlphaFoldDB" id="A0AAD4MTP8"/>
<name>A0AAD4MTP8_9BILA</name>
<feature type="chain" id="PRO_5041989398" evidence="4">
    <location>
        <begin position="22"/>
        <end position="927"/>
    </location>
</feature>
<feature type="coiled-coil region" evidence="1">
    <location>
        <begin position="236"/>
        <end position="287"/>
    </location>
</feature>
<protein>
    <submittedName>
        <fullName evidence="5">Uncharacterized protein</fullName>
    </submittedName>
</protein>
<evidence type="ECO:0000313" key="5">
    <source>
        <dbReference type="EMBL" id="KAI1706488.1"/>
    </source>
</evidence>
<keyword evidence="3" id="KW-1133">Transmembrane helix</keyword>
<comment type="caution">
    <text evidence="5">The sequence shown here is derived from an EMBL/GenBank/DDBJ whole genome shotgun (WGS) entry which is preliminary data.</text>
</comment>
<feature type="coiled-coil region" evidence="1">
    <location>
        <begin position="587"/>
        <end position="646"/>
    </location>
</feature>
<gene>
    <name evidence="5" type="ORF">DdX_12948</name>
</gene>
<evidence type="ECO:0000256" key="4">
    <source>
        <dbReference type="SAM" id="SignalP"/>
    </source>
</evidence>
<feature type="region of interest" description="Disordered" evidence="2">
    <location>
        <begin position="110"/>
        <end position="131"/>
    </location>
</feature>
<feature type="compositionally biased region" description="Polar residues" evidence="2">
    <location>
        <begin position="42"/>
        <end position="53"/>
    </location>
</feature>
<feature type="compositionally biased region" description="Basic and acidic residues" evidence="2">
    <location>
        <begin position="445"/>
        <end position="456"/>
    </location>
</feature>
<proteinExistence type="predicted"/>
<feature type="region of interest" description="Disordered" evidence="2">
    <location>
        <begin position="24"/>
        <end position="60"/>
    </location>
</feature>
<sequence>MGYYLLISLCIISLWVGGIYAPPKSSTASTVPSTAPSKTSTGTAQSSTSNTTARDPPTQKVRMTSGTSFFALKNRNAQVEKKTLRERIDMFRKEQTLRIDIEVARRRKSGTTATAELGMRKRGSKPSTDQRKEFLDRTKHLETGTAQLATDNQVWACVPGEASQRVNQEGLLTNDAFDIIRTVPQYDAKGNPIGDILETQRNMANGLFRILDKERNEVSVVTADYLADLVIQQPKFDEIKKENEKLKYELEQAKLADEKVKEMETKLAELLGEASSAKDDVKKLSKELDTQSEIAKKAVEPWMKKAGELEDQIEALRNTFTSAVIVVEGIRTELVSVEIQTGNTQAAKPPALRDEDIADAVYKKVQEEMVRQEEKAKLDLVAKENEYSTIISNKEAAHRKVLSEQAAALEKLAKESAEYKKKAAELNKKQKEQEEELNKLQTTLDKQRQTESEEKIEFRSKIKELEEQLAAEEEDHLTVLETKLGAKEVELKKAKTETVEKANALVADVTKLNGEHEKVVKDLQAQIEKAKQDEVARLQAAIEVTVKNIQTHNTEYVARVRKEDASKVQEAEETAETQVAIAKALHKADIEDINRIHKTENEELRDKLQAKIDKLLVDRFVNVVKLKQMTDAKKRLNLVLKDERRTRYALILMLYHYKDLLAQKEIQRGQIAVDLRRVQKLLMIQMGLNSNLAKELNATKSTLLLTREELKKVKEDFVREAAEKKNLHKMIEDEQRKQNAANTKANQALDALAEEKAKREKAEEELKNRQNPTCVQAFWDLIGSIIGHERLENISNKTTAIAQKGKTAVTEKGKAVAEKGKAVLGKGRTIMETVAQGLYVARQKVALMFNGYMAGKFNKYMTYAVSAVFLYKMAVLMSPLYSLLLEERGRFMDPSGTLREIAKPTLALCAHLPLPIEHVIDRCGLKF</sequence>
<dbReference type="Proteomes" id="UP001201812">
    <property type="component" value="Unassembled WGS sequence"/>
</dbReference>
<feature type="region of interest" description="Disordered" evidence="2">
    <location>
        <begin position="430"/>
        <end position="456"/>
    </location>
</feature>
<evidence type="ECO:0000256" key="3">
    <source>
        <dbReference type="SAM" id="Phobius"/>
    </source>
</evidence>
<keyword evidence="3" id="KW-0812">Transmembrane</keyword>
<reference evidence="5" key="1">
    <citation type="submission" date="2022-01" db="EMBL/GenBank/DDBJ databases">
        <title>Genome Sequence Resource for Two Populations of Ditylenchus destructor, the Migratory Endoparasitic Phytonematode.</title>
        <authorList>
            <person name="Zhang H."/>
            <person name="Lin R."/>
            <person name="Xie B."/>
        </authorList>
    </citation>
    <scope>NUCLEOTIDE SEQUENCE</scope>
    <source>
        <strain evidence="5">BazhouSP</strain>
    </source>
</reference>
<evidence type="ECO:0000313" key="6">
    <source>
        <dbReference type="Proteomes" id="UP001201812"/>
    </source>
</evidence>
<evidence type="ECO:0000256" key="2">
    <source>
        <dbReference type="SAM" id="MobiDB-lite"/>
    </source>
</evidence>
<feature type="transmembrane region" description="Helical" evidence="3">
    <location>
        <begin position="860"/>
        <end position="884"/>
    </location>
</feature>
<feature type="coiled-coil region" evidence="1">
    <location>
        <begin position="707"/>
        <end position="769"/>
    </location>
</feature>
<dbReference type="EMBL" id="JAKKPZ010000047">
    <property type="protein sequence ID" value="KAI1706488.1"/>
    <property type="molecule type" value="Genomic_DNA"/>
</dbReference>
<keyword evidence="6" id="KW-1185">Reference proteome</keyword>
<evidence type="ECO:0000256" key="1">
    <source>
        <dbReference type="SAM" id="Coils"/>
    </source>
</evidence>
<keyword evidence="1" id="KW-0175">Coiled coil</keyword>
<feature type="compositionally biased region" description="Low complexity" evidence="2">
    <location>
        <begin position="24"/>
        <end position="41"/>
    </location>
</feature>
<accession>A0AAD4MTP8</accession>
<keyword evidence="3" id="KW-0472">Membrane</keyword>
<organism evidence="5 6">
    <name type="scientific">Ditylenchus destructor</name>
    <dbReference type="NCBI Taxonomy" id="166010"/>
    <lineage>
        <taxon>Eukaryota</taxon>
        <taxon>Metazoa</taxon>
        <taxon>Ecdysozoa</taxon>
        <taxon>Nematoda</taxon>
        <taxon>Chromadorea</taxon>
        <taxon>Rhabditida</taxon>
        <taxon>Tylenchina</taxon>
        <taxon>Tylenchomorpha</taxon>
        <taxon>Sphaerularioidea</taxon>
        <taxon>Anguinidae</taxon>
        <taxon>Anguininae</taxon>
        <taxon>Ditylenchus</taxon>
    </lineage>
</organism>
<keyword evidence="4" id="KW-0732">Signal</keyword>
<feature type="signal peptide" evidence="4">
    <location>
        <begin position="1"/>
        <end position="21"/>
    </location>
</feature>